<dbReference type="AlphaFoldDB" id="A0A5C2RSW0"/>
<sequence>MHKLWVTHGSHGLGWLSKPPTKCAQQSVCFLLFSCGRYGMSFQIGIPACINSTVALMFSEREVSRDERQRGHDS</sequence>
<reference evidence="1" key="1">
    <citation type="journal article" date="2018" name="Genome Biol. Evol.">
        <title>Genomics and development of Lentinus tigrinus, a white-rot wood-decaying mushroom with dimorphic fruiting bodies.</title>
        <authorList>
            <person name="Wu B."/>
            <person name="Xu Z."/>
            <person name="Knudson A."/>
            <person name="Carlson A."/>
            <person name="Chen N."/>
            <person name="Kovaka S."/>
            <person name="LaButti K."/>
            <person name="Lipzen A."/>
            <person name="Pennachio C."/>
            <person name="Riley R."/>
            <person name="Schakwitz W."/>
            <person name="Umezawa K."/>
            <person name="Ohm R.A."/>
            <person name="Grigoriev I.V."/>
            <person name="Nagy L.G."/>
            <person name="Gibbons J."/>
            <person name="Hibbett D."/>
        </authorList>
    </citation>
    <scope>NUCLEOTIDE SEQUENCE [LARGE SCALE GENOMIC DNA]</scope>
    <source>
        <strain evidence="1">ALCF2SS1-6</strain>
    </source>
</reference>
<protein>
    <submittedName>
        <fullName evidence="1">Uncharacterized protein</fullName>
    </submittedName>
</protein>
<dbReference type="PROSITE" id="PS51257">
    <property type="entry name" value="PROKAR_LIPOPROTEIN"/>
    <property type="match status" value="1"/>
</dbReference>
<gene>
    <name evidence="1" type="ORF">L227DRAFT_581245</name>
</gene>
<name>A0A5C2RSW0_9APHY</name>
<accession>A0A5C2RSW0</accession>
<dbReference type="Proteomes" id="UP000313359">
    <property type="component" value="Unassembled WGS sequence"/>
</dbReference>
<dbReference type="EMBL" id="ML122319">
    <property type="protein sequence ID" value="RPD53577.1"/>
    <property type="molecule type" value="Genomic_DNA"/>
</dbReference>
<evidence type="ECO:0000313" key="1">
    <source>
        <dbReference type="EMBL" id="RPD53577.1"/>
    </source>
</evidence>
<proteinExistence type="predicted"/>
<organism evidence="1 2">
    <name type="scientific">Lentinus tigrinus ALCF2SS1-6</name>
    <dbReference type="NCBI Taxonomy" id="1328759"/>
    <lineage>
        <taxon>Eukaryota</taxon>
        <taxon>Fungi</taxon>
        <taxon>Dikarya</taxon>
        <taxon>Basidiomycota</taxon>
        <taxon>Agaricomycotina</taxon>
        <taxon>Agaricomycetes</taxon>
        <taxon>Polyporales</taxon>
        <taxon>Polyporaceae</taxon>
        <taxon>Lentinus</taxon>
    </lineage>
</organism>
<evidence type="ECO:0000313" key="2">
    <source>
        <dbReference type="Proteomes" id="UP000313359"/>
    </source>
</evidence>
<keyword evidence="2" id="KW-1185">Reference proteome</keyword>